<dbReference type="InterPro" id="IPR036322">
    <property type="entry name" value="WD40_repeat_dom_sf"/>
</dbReference>
<dbReference type="OrthoDB" id="6021743at2759"/>
<sequence length="689" mass="79627">MNYKISRHKIYEKAMTSLLLTQLHLSEVKQDIFVDFDLISGENLIALHCSSNQLIILDLLDLSTELTDLPYNLYYVKIPQTYNLEPLKKNDLKQSYNDSTLLEQHRRVLEPTYMAQFSCDPPKVNALQFKRAPRNTPIGKSFAVIVTNSGLCRILIKMAAPSRHWNEICNVNDLFFDEKLSSKIKGFTESHAIDCYITAAAWHQKEPILLVSFENGYIAIILFQDVKSANVKNICITKTTLKKIYDIHLFDNFLLISTRDGILQLFSVNLNIDTPIITPLEDLWSKKDNIVCSKVLVNKLSASIYLVVFNKGSNIILYSFNTKGEVMHCKELYIGGIKVTGIQFISPSDFIVTTITNDLSYFRINFVDRSEFEIIEHNIETSFNNPNVGILGTIPSSNTNILAFILFRNGEYTQQCKYMHNSIFINIVKLQRLGDPKQLAMPSKHVINPCTDNATILGMDIFNSMEYDNYCPISDIINTQLPAVLDETFLLQLQTKFVFVSNFLSYQRFMAKKNQETTAFSLKFLALSIQITHVICRLKYLFSLKSSTLSEFQNESINVFLKMYIILIGKFKKLLLPQNFVDNTKERFLNFLTKEFDVNTKNCKTHIAWKEKCLYCKNINNPETMMCDQTHKVKRCYISYKQLPILSSRYCPRCQYYVLEDFSLLQQLFPENEVIKCIFCHFVFTNDCI</sequence>
<organism evidence="1">
    <name type="scientific">Bactrocera dorsalis</name>
    <name type="common">Oriental fruit fly</name>
    <name type="synonym">Dacus dorsalis</name>
    <dbReference type="NCBI Taxonomy" id="27457"/>
    <lineage>
        <taxon>Eukaryota</taxon>
        <taxon>Metazoa</taxon>
        <taxon>Ecdysozoa</taxon>
        <taxon>Arthropoda</taxon>
        <taxon>Hexapoda</taxon>
        <taxon>Insecta</taxon>
        <taxon>Pterygota</taxon>
        <taxon>Neoptera</taxon>
        <taxon>Endopterygota</taxon>
        <taxon>Diptera</taxon>
        <taxon>Brachycera</taxon>
        <taxon>Muscomorpha</taxon>
        <taxon>Tephritoidea</taxon>
        <taxon>Tephritidae</taxon>
        <taxon>Bactrocera</taxon>
        <taxon>Bactrocera</taxon>
    </lineage>
</organism>
<protein>
    <recommendedName>
        <fullName evidence="2">Transcription factor IIIC 90kDa subunit N-terminal domain-containing protein</fullName>
    </recommendedName>
</protein>
<proteinExistence type="predicted"/>
<dbReference type="AlphaFoldDB" id="A0A034WCM4"/>
<evidence type="ECO:0000313" key="1">
    <source>
        <dbReference type="EMBL" id="JAC51880.1"/>
    </source>
</evidence>
<reference evidence="1" key="1">
    <citation type="journal article" date="2014" name="BMC Genomics">
        <title>Characterizing the developmental transcriptome of the oriental fruit fly, Bactrocera dorsalis (Diptera: Tephritidae) through comparative genomic analysis with Drosophila melanogaster utilizing modENCODE datasets.</title>
        <authorList>
            <person name="Geib S.M."/>
            <person name="Calla B."/>
            <person name="Hall B."/>
            <person name="Hou S."/>
            <person name="Manoukis N.C."/>
        </authorList>
    </citation>
    <scope>NUCLEOTIDE SEQUENCE</scope>
    <source>
        <strain evidence="1">Punador</strain>
    </source>
</reference>
<evidence type="ECO:0008006" key="2">
    <source>
        <dbReference type="Google" id="ProtNLM"/>
    </source>
</evidence>
<name>A0A034WCM4_BACDO</name>
<dbReference type="SUPFAM" id="SSF50978">
    <property type="entry name" value="WD40 repeat-like"/>
    <property type="match status" value="1"/>
</dbReference>
<dbReference type="EMBL" id="GAKP01007072">
    <property type="protein sequence ID" value="JAC51880.1"/>
    <property type="molecule type" value="Transcribed_RNA"/>
</dbReference>
<accession>A0A034WCM4</accession>